<dbReference type="EMBL" id="JBHTJR010000028">
    <property type="protein sequence ID" value="MFD0992598.1"/>
    <property type="molecule type" value="Genomic_DNA"/>
</dbReference>
<dbReference type="InterPro" id="IPR013785">
    <property type="entry name" value="Aldolase_TIM"/>
</dbReference>
<dbReference type="InterPro" id="IPR046342">
    <property type="entry name" value="CBS_dom_sf"/>
</dbReference>
<dbReference type="InterPro" id="IPR000644">
    <property type="entry name" value="CBS_dom"/>
</dbReference>
<comment type="caution">
    <text evidence="3">The sequence shown here is derived from an EMBL/GenBank/DDBJ whole genome shotgun (WGS) entry which is preliminary data.</text>
</comment>
<evidence type="ECO:0000256" key="1">
    <source>
        <dbReference type="ARBA" id="ARBA00023122"/>
    </source>
</evidence>
<accession>A0ABW3JSP5</accession>
<sequence>MNINDYILKEIKALSLNSTVKKAQGLCKNLPITHIPIVKGNKLMGCFAEDDIQTIESFSAELKEYQYLLQQFHAEVSTSLLELIALFAENDCNLIPVLDKDKNYVGYYELRDILDLFANSPFMHQDNETLIVSKLKTDFSMSQVSQIVESNNAKLLGLYVSHETQDNVQITLKIASDEMNDIIQTFRRYDYTILSLREDDEYLEELKERANYLKKYLDM</sequence>
<name>A0ABW3JSP5_9FLAO</name>
<evidence type="ECO:0000259" key="2">
    <source>
        <dbReference type="Pfam" id="PF00571"/>
    </source>
</evidence>
<evidence type="ECO:0000313" key="4">
    <source>
        <dbReference type="Proteomes" id="UP001597062"/>
    </source>
</evidence>
<reference evidence="4" key="1">
    <citation type="journal article" date="2019" name="Int. J. Syst. Evol. Microbiol.">
        <title>The Global Catalogue of Microorganisms (GCM) 10K type strain sequencing project: providing services to taxonomists for standard genome sequencing and annotation.</title>
        <authorList>
            <consortium name="The Broad Institute Genomics Platform"/>
            <consortium name="The Broad Institute Genome Sequencing Center for Infectious Disease"/>
            <person name="Wu L."/>
            <person name="Ma J."/>
        </authorList>
    </citation>
    <scope>NUCLEOTIDE SEQUENCE [LARGE SCALE GENOMIC DNA]</scope>
    <source>
        <strain evidence="4">CCUG 60527</strain>
    </source>
</reference>
<proteinExistence type="predicted"/>
<keyword evidence="1" id="KW-0129">CBS domain</keyword>
<gene>
    <name evidence="3" type="ORF">ACFQ1U_05230</name>
</gene>
<dbReference type="RefSeq" id="WP_386106048.1">
    <property type="nucleotide sequence ID" value="NZ_JBHTJR010000028.1"/>
</dbReference>
<organism evidence="3 4">
    <name type="scientific">Tenacibaculum geojense</name>
    <dbReference type="NCBI Taxonomy" id="915352"/>
    <lineage>
        <taxon>Bacteria</taxon>
        <taxon>Pseudomonadati</taxon>
        <taxon>Bacteroidota</taxon>
        <taxon>Flavobacteriia</taxon>
        <taxon>Flavobacteriales</taxon>
        <taxon>Flavobacteriaceae</taxon>
        <taxon>Tenacibaculum</taxon>
    </lineage>
</organism>
<evidence type="ECO:0000313" key="3">
    <source>
        <dbReference type="EMBL" id="MFD0992598.1"/>
    </source>
</evidence>
<dbReference type="Gene3D" id="3.20.20.70">
    <property type="entry name" value="Aldolase class I"/>
    <property type="match status" value="1"/>
</dbReference>
<dbReference type="Proteomes" id="UP001597062">
    <property type="component" value="Unassembled WGS sequence"/>
</dbReference>
<keyword evidence="4" id="KW-1185">Reference proteome</keyword>
<dbReference type="Pfam" id="PF00571">
    <property type="entry name" value="CBS"/>
    <property type="match status" value="1"/>
</dbReference>
<protein>
    <submittedName>
        <fullName evidence="3">CBS domain-containing protein</fullName>
    </submittedName>
</protein>
<feature type="domain" description="CBS" evidence="2">
    <location>
        <begin position="75"/>
        <end position="117"/>
    </location>
</feature>
<dbReference type="SUPFAM" id="SSF54631">
    <property type="entry name" value="CBS-domain pair"/>
    <property type="match status" value="1"/>
</dbReference>